<feature type="non-terminal residue" evidence="2">
    <location>
        <position position="1"/>
    </location>
</feature>
<dbReference type="GO" id="GO:0061630">
    <property type="term" value="F:ubiquitin protein ligase activity"/>
    <property type="evidence" value="ECO:0007669"/>
    <property type="project" value="TreeGrafter"/>
</dbReference>
<feature type="domain" description="NHR" evidence="1">
    <location>
        <begin position="410"/>
        <end position="576"/>
    </location>
</feature>
<dbReference type="InterPro" id="IPR006573">
    <property type="entry name" value="NHR_dom"/>
</dbReference>
<reference evidence="2" key="1">
    <citation type="submission" date="2015-12" db="EMBL/GenBank/DDBJ databases">
        <title>De novo transcriptome assembly of four potential Pierce s Disease insect vectors from Arizona vineyards.</title>
        <authorList>
            <person name="Tassone E.E."/>
        </authorList>
    </citation>
    <scope>NUCLEOTIDE SEQUENCE</scope>
</reference>
<feature type="domain" description="NHR" evidence="1">
    <location>
        <begin position="7"/>
        <end position="171"/>
    </location>
</feature>
<feature type="domain" description="NHR" evidence="1">
    <location>
        <begin position="607"/>
        <end position="773"/>
    </location>
</feature>
<protein>
    <recommendedName>
        <fullName evidence="1">NHR domain-containing protein</fullName>
    </recommendedName>
</protein>
<gene>
    <name evidence="2" type="ORF">g.16792</name>
</gene>
<feature type="domain" description="NHR" evidence="1">
    <location>
        <begin position="812"/>
        <end position="976"/>
    </location>
</feature>
<dbReference type="PANTHER" id="PTHR12429:SF14">
    <property type="entry name" value="NEURALIZED-LIKE PROTEIN 4"/>
    <property type="match status" value="1"/>
</dbReference>
<dbReference type="CDD" id="cd12887">
    <property type="entry name" value="SPRY_NHR_like"/>
    <property type="match status" value="6"/>
</dbReference>
<feature type="domain" description="NHR" evidence="1">
    <location>
        <begin position="211"/>
        <end position="378"/>
    </location>
</feature>
<accession>A0A1B6C4N3</accession>
<dbReference type="Gene3D" id="2.60.120.920">
    <property type="match status" value="6"/>
</dbReference>
<dbReference type="FunFam" id="2.60.120.920:FF:000001">
    <property type="entry name" value="neuralized-like protein 4 isoform X1"/>
    <property type="match status" value="6"/>
</dbReference>
<evidence type="ECO:0000259" key="1">
    <source>
        <dbReference type="PROSITE" id="PS51065"/>
    </source>
</evidence>
<organism evidence="2">
    <name type="scientific">Clastoptera arizonana</name>
    <name type="common">Arizona spittle bug</name>
    <dbReference type="NCBI Taxonomy" id="38151"/>
    <lineage>
        <taxon>Eukaryota</taxon>
        <taxon>Metazoa</taxon>
        <taxon>Ecdysozoa</taxon>
        <taxon>Arthropoda</taxon>
        <taxon>Hexapoda</taxon>
        <taxon>Insecta</taxon>
        <taxon>Pterygota</taxon>
        <taxon>Neoptera</taxon>
        <taxon>Paraneoptera</taxon>
        <taxon>Hemiptera</taxon>
        <taxon>Auchenorrhyncha</taxon>
        <taxon>Cercopoidea</taxon>
        <taxon>Clastopteridae</taxon>
        <taxon>Clastoptera</taxon>
    </lineage>
</organism>
<dbReference type="InterPro" id="IPR043136">
    <property type="entry name" value="B30.2/SPRY_sf"/>
</dbReference>
<name>A0A1B6C4N3_9HEMI</name>
<dbReference type="Pfam" id="PF07177">
    <property type="entry name" value="Neuralized"/>
    <property type="match status" value="6"/>
</dbReference>
<dbReference type="InterPro" id="IPR037962">
    <property type="entry name" value="Neuralized"/>
</dbReference>
<dbReference type="InterPro" id="IPR013320">
    <property type="entry name" value="ConA-like_dom_sf"/>
</dbReference>
<sequence>VIFYCFVSMFHSRCGERVVLSNNNRTACRNVAEFNYGLVFSSEPIVDNELFEIRIDKKVYSWSGSIEIGVTLCNPETISLPPSATDLRNGTWLMSGNSILKDGRSVVDSYGIDLDKTIENDRIGVMRSSQGELIFWINGKSYGVAVDNIPPNVYAVVDLYGRVAEVTIVSQNMREHNEDNESNFKPTLTEIVTNLDVEMNVQSNSSEPIERLRFHQRTGSLVKLSCNARAAERLRPLDEFNNGVVMTHRPLQDDQLFEIRIDRLVEKWSGSIEVGVTTHNPNTLDFPATMTNMRSGTTMMSGCGILTNGKGTRREYGQFNLDELRVGDRIGTIRKSNGNLHYFINGLDQGIAATKTPALVWGVVDLYGMTVKVTIVDRDEREEQNLITRRNTAIGSHTLNDMPEEDAVDRLMFHLNCGTHAAVINNGRTAHRPNALDDFNNGVVLTQRPLKPNELFEVKLEKMVTKWAGSIEIGVTTHSPSALEFPSTMTNVRSGTWMMTGNGVMHNGTSVVEDYGQNLDRLQVGDRVGVVLRESGTLHFLVNGIDQGEAATNIPSRVFGVIDLYGQAAQATIVDYNCMCYLNSPDYNVNTNVLTSSALRTRQIHSDLHFHHVHGRNARVSNGGRTASRPRALGEFNDAIVMSNRSLKENEMFAVVIEKIVDRWSGSIEVGVTAICPENLDLPGTMTDLDHDTWMLSGSAVMKDGVPIKHGYSLDLDSLNVGAVVGLKRHFDGSLHYYLNGIDKGEACRGLPSNVYPVIDLYGQCAKVSIISPVEQPREPESNENSYSQTLHSRAEECIPLPAVIPATPPSLVTLHRLSPMFGKNLVIDDGLVNRVKNQANNAICFTFLPLANDELFEVAIEQWSAQWAGNIAIGVSMMNPDVKLPPTIAGIKSDTWYVCGDEVFFCTKVIRSNYCRSLQWLRVGDRVGVKRCSDGTLHFFINGQDQGIAAYNIPKCIYGIVDVYGGTTAIKVTSKFSTIAVTGPVTLADLEDELSVTCNSVGKRDGQELPENMKKNEESLEKSAGKDCEAMPEYCLENVEWFELHEVRGRNVQLSVNRLTACRVGSYNQGVVITNKELPKGQLFQVRIDSLNLGWVSSLCIGVTTYSVLSSSLPVTVLGLKRDSWIICGDSVLHNGQEIKNRYGPNLDNIGIGHLVGIMVDHLRNLHLYINGVDQGIAASNISQSSRVVIDLYGKCEQITIMNPNNIACDISNEEIRSIVHENVEENINISQGIADFTAPEKADLESHEKGQLSLVMEDPVRSKIDKTNENILSSSAGHLTPGEISPLSDMELDPKSIASNENLTLQQLELQQNAEISRHISETNCDHKTSINLANTSLVKSPSTPVPLKPLMLRSLENSINSLTSNIVTPVISPSINPHSLLKPDYYCDYLNACLRLKASLGLPGGFFLRDSASTCFCRSCCSHIGQITKGDPPASYSVPTDWSRLPLRRRKESNSEVDQWHVAFAGTSLGAVRRILDLDELSTPGQLGLGQDVHRKSKQDHSNSAKLVLSPTIHYAACSAFSSKHEFYDPKTKRRMIAYAAFQVLVRPGSYKVGPPSLLVSKPVDPHLDHDSTEWVTKEKNSTVLTALLLKLDMA</sequence>
<evidence type="ECO:0000313" key="2">
    <source>
        <dbReference type="EMBL" id="JAS08453.1"/>
    </source>
</evidence>
<dbReference type="PANTHER" id="PTHR12429">
    <property type="entry name" value="NEURALIZED"/>
    <property type="match status" value="1"/>
</dbReference>
<dbReference type="SUPFAM" id="SSF49899">
    <property type="entry name" value="Concanavalin A-like lectins/glucanases"/>
    <property type="match status" value="3"/>
</dbReference>
<dbReference type="PROSITE" id="PS51065">
    <property type="entry name" value="NHR"/>
    <property type="match status" value="6"/>
</dbReference>
<feature type="domain" description="NHR" evidence="1">
    <location>
        <begin position="1042"/>
        <end position="1205"/>
    </location>
</feature>
<dbReference type="SMART" id="SM00588">
    <property type="entry name" value="NEUZ"/>
    <property type="match status" value="6"/>
</dbReference>
<proteinExistence type="predicted"/>
<dbReference type="EMBL" id="GEDC01028845">
    <property type="protein sequence ID" value="JAS08453.1"/>
    <property type="molecule type" value="Transcribed_RNA"/>
</dbReference>